<proteinExistence type="predicted"/>
<evidence type="ECO:0000259" key="1">
    <source>
        <dbReference type="Pfam" id="PF06970"/>
    </source>
</evidence>
<evidence type="ECO:0000313" key="2">
    <source>
        <dbReference type="EMBL" id="EID21576.1"/>
    </source>
</evidence>
<gene>
    <name evidence="2" type="ORF">HMPREF1043_1370</name>
</gene>
<organism evidence="2 3">
    <name type="scientific">Streptococcus anginosus subsp. whileyi CCUG 39159</name>
    <dbReference type="NCBI Taxonomy" id="1095729"/>
    <lineage>
        <taxon>Bacteria</taxon>
        <taxon>Bacillati</taxon>
        <taxon>Bacillota</taxon>
        <taxon>Bacilli</taxon>
        <taxon>Lactobacillales</taxon>
        <taxon>Streptococcaceae</taxon>
        <taxon>Streptococcus</taxon>
        <taxon>Streptococcus anginosus group</taxon>
    </lineage>
</organism>
<feature type="domain" description="Replication initiator A N-terminal" evidence="1">
    <location>
        <begin position="6"/>
        <end position="81"/>
    </location>
</feature>
<reference evidence="2 3" key="1">
    <citation type="submission" date="2012-01" db="EMBL/GenBank/DDBJ databases">
        <authorList>
            <person name="Harkins D.M."/>
            <person name="Madupu R."/>
            <person name="Durkin A.S."/>
            <person name="Torralba M."/>
            <person name="Methe B."/>
            <person name="Sutton G.G."/>
            <person name="Nelson K.E."/>
        </authorList>
    </citation>
    <scope>NUCLEOTIDE SEQUENCE [LARGE SCALE GENOMIC DNA]</scope>
    <source>
        <strain evidence="2 3">CCUG 39159</strain>
    </source>
</reference>
<accession>I0SDX3</accession>
<dbReference type="PATRIC" id="fig|1095729.3.peg.1147"/>
<dbReference type="SUPFAM" id="SSF46785">
    <property type="entry name" value="Winged helix' DNA-binding domain"/>
    <property type="match status" value="1"/>
</dbReference>
<protein>
    <submittedName>
        <fullName evidence="2">Replication initiator protein A</fullName>
    </submittedName>
</protein>
<name>I0SDX3_STRAP</name>
<keyword evidence="3" id="KW-1185">Reference proteome</keyword>
<sequence length="109" mass="13031">MIDYENDYYLIPKVLLQDDFYSSLSVKDILVYSVLKDRQIEAPEKGWIDVDGSVYLNFKLNELAKMFSCSRITMITIMRRLEEVNLIERERVDIYYGHSLPYKMYINEV</sequence>
<dbReference type="AlphaFoldDB" id="I0SDX3"/>
<dbReference type="EMBL" id="AICP01000040">
    <property type="protein sequence ID" value="EID21576.1"/>
    <property type="molecule type" value="Genomic_DNA"/>
</dbReference>
<dbReference type="InterPro" id="IPR036390">
    <property type="entry name" value="WH_DNA-bd_sf"/>
</dbReference>
<evidence type="ECO:0000313" key="3">
    <source>
        <dbReference type="Proteomes" id="UP000003245"/>
    </source>
</evidence>
<dbReference type="Proteomes" id="UP000003245">
    <property type="component" value="Unassembled WGS sequence"/>
</dbReference>
<dbReference type="Pfam" id="PF06970">
    <property type="entry name" value="RepA_N"/>
    <property type="match status" value="1"/>
</dbReference>
<dbReference type="InterPro" id="IPR010724">
    <property type="entry name" value="RepA_N"/>
</dbReference>
<comment type="caution">
    <text evidence="2">The sequence shown here is derived from an EMBL/GenBank/DDBJ whole genome shotgun (WGS) entry which is preliminary data.</text>
</comment>